<dbReference type="EMBL" id="BMOR01000002">
    <property type="protein sequence ID" value="GGN31822.1"/>
    <property type="molecule type" value="Genomic_DNA"/>
</dbReference>
<dbReference type="Gene3D" id="1.10.150.320">
    <property type="entry name" value="Photosystem II 12 kDa extrinsic protein"/>
    <property type="match status" value="1"/>
</dbReference>
<protein>
    <recommendedName>
        <fullName evidence="5">Competence protein ComEA</fullName>
    </recommendedName>
</protein>
<feature type="region of interest" description="Disordered" evidence="1">
    <location>
        <begin position="1"/>
        <end position="39"/>
    </location>
</feature>
<evidence type="ECO:0000313" key="4">
    <source>
        <dbReference type="Proteomes" id="UP000645517"/>
    </source>
</evidence>
<dbReference type="PANTHER" id="PTHR21180:SF32">
    <property type="entry name" value="ENDONUCLEASE_EXONUCLEASE_PHOSPHATASE FAMILY DOMAIN-CONTAINING PROTEIN 1"/>
    <property type="match status" value="1"/>
</dbReference>
<evidence type="ECO:0000256" key="1">
    <source>
        <dbReference type="SAM" id="MobiDB-lite"/>
    </source>
</evidence>
<dbReference type="PANTHER" id="PTHR21180">
    <property type="entry name" value="ENDONUCLEASE/EXONUCLEASE/PHOSPHATASE FAMILY DOMAIN-CONTAINING PROTEIN 1"/>
    <property type="match status" value="1"/>
</dbReference>
<proteinExistence type="predicted"/>
<evidence type="ECO:0000256" key="2">
    <source>
        <dbReference type="SAM" id="Phobius"/>
    </source>
</evidence>
<comment type="caution">
    <text evidence="3">The sequence shown here is derived from an EMBL/GenBank/DDBJ whole genome shotgun (WGS) entry which is preliminary data.</text>
</comment>
<gene>
    <name evidence="3" type="ORF">GCM10010842_08020</name>
</gene>
<dbReference type="InterPro" id="IPR051675">
    <property type="entry name" value="Endo/Exo/Phosphatase_dom_1"/>
</dbReference>
<accession>A0ABQ2IV31</accession>
<name>A0ABQ2IV31_9DEIO</name>
<keyword evidence="2" id="KW-0472">Membrane</keyword>
<feature type="compositionally biased region" description="Low complexity" evidence="1">
    <location>
        <begin position="25"/>
        <end position="36"/>
    </location>
</feature>
<dbReference type="SUPFAM" id="SSF47781">
    <property type="entry name" value="RuvA domain 2-like"/>
    <property type="match status" value="1"/>
</dbReference>
<keyword evidence="2" id="KW-0812">Transmembrane</keyword>
<reference evidence="4" key="1">
    <citation type="journal article" date="2019" name="Int. J. Syst. Evol. Microbiol.">
        <title>The Global Catalogue of Microorganisms (GCM) 10K type strain sequencing project: providing services to taxonomists for standard genome sequencing and annotation.</title>
        <authorList>
            <consortium name="The Broad Institute Genomics Platform"/>
            <consortium name="The Broad Institute Genome Sequencing Center for Infectious Disease"/>
            <person name="Wu L."/>
            <person name="Ma J."/>
        </authorList>
    </citation>
    <scope>NUCLEOTIDE SEQUENCE [LARGE SCALE GENOMIC DNA]</scope>
    <source>
        <strain evidence="4">JCM 16918</strain>
    </source>
</reference>
<organism evidence="3 4">
    <name type="scientific">Deinococcus daejeonensis</name>
    <dbReference type="NCBI Taxonomy" id="1007098"/>
    <lineage>
        <taxon>Bacteria</taxon>
        <taxon>Thermotogati</taxon>
        <taxon>Deinococcota</taxon>
        <taxon>Deinococci</taxon>
        <taxon>Deinococcales</taxon>
        <taxon>Deinococcaceae</taxon>
        <taxon>Deinococcus</taxon>
    </lineage>
</organism>
<dbReference type="RefSeq" id="WP_373290153.1">
    <property type="nucleotide sequence ID" value="NZ_BMOR01000002.1"/>
</dbReference>
<evidence type="ECO:0000313" key="3">
    <source>
        <dbReference type="EMBL" id="GGN31822.1"/>
    </source>
</evidence>
<keyword evidence="4" id="KW-1185">Reference proteome</keyword>
<evidence type="ECO:0008006" key="5">
    <source>
        <dbReference type="Google" id="ProtNLM"/>
    </source>
</evidence>
<feature type="transmembrane region" description="Helical" evidence="2">
    <location>
        <begin position="59"/>
        <end position="80"/>
    </location>
</feature>
<dbReference type="InterPro" id="IPR010994">
    <property type="entry name" value="RuvA_2-like"/>
</dbReference>
<keyword evidence="2" id="KW-1133">Transmembrane helix</keyword>
<dbReference type="Pfam" id="PF12836">
    <property type="entry name" value="HHH_3"/>
    <property type="match status" value="1"/>
</dbReference>
<sequence>MPSTEVATPHPADPSAPERGAGRHAAAPVSPAAPARLAPPEPLSRLRVLSPHLSALDPWTLLLGGAVLLAAAFTLLPALFPQPRVPTVTRVALPVATSSAATSPAPATPEAPVYPTTSSVTPLISGRVNLNSASLEQLEALPKVGPALASRIVAGRPYRSLADLDRVKGVGPAALKALGPLVSF</sequence>
<dbReference type="Proteomes" id="UP000645517">
    <property type="component" value="Unassembled WGS sequence"/>
</dbReference>